<accession>A0ABV2DF08</accession>
<keyword evidence="2" id="KW-1185">Reference proteome</keyword>
<protein>
    <recommendedName>
        <fullName evidence="3">Solute-binding protein family 3/N-terminal domain-containing protein</fullName>
    </recommendedName>
</protein>
<dbReference type="Gene3D" id="3.40.190.10">
    <property type="entry name" value="Periplasmic binding protein-like II"/>
    <property type="match status" value="1"/>
</dbReference>
<gene>
    <name evidence="1" type="ORF">ABVQ20_16715</name>
</gene>
<dbReference type="Proteomes" id="UP001548832">
    <property type="component" value="Unassembled WGS sequence"/>
</dbReference>
<dbReference type="EMBL" id="JBEWSZ010000001">
    <property type="protein sequence ID" value="MET2828624.1"/>
    <property type="molecule type" value="Genomic_DNA"/>
</dbReference>
<reference evidence="1 2" key="1">
    <citation type="submission" date="2024-06" db="EMBL/GenBank/DDBJ databases">
        <authorList>
            <person name="Kim D.-U."/>
        </authorList>
    </citation>
    <scope>NUCLEOTIDE SEQUENCE [LARGE SCALE GENOMIC DNA]</scope>
    <source>
        <strain evidence="1 2">KACC15460</strain>
    </source>
</reference>
<name>A0ABV2DF08_9HYPH</name>
<organism evidence="1 2">
    <name type="scientific">Mesorhizobium shangrilense</name>
    <dbReference type="NCBI Taxonomy" id="460060"/>
    <lineage>
        <taxon>Bacteria</taxon>
        <taxon>Pseudomonadati</taxon>
        <taxon>Pseudomonadota</taxon>
        <taxon>Alphaproteobacteria</taxon>
        <taxon>Hyphomicrobiales</taxon>
        <taxon>Phyllobacteriaceae</taxon>
        <taxon>Mesorhizobium</taxon>
    </lineage>
</organism>
<proteinExistence type="predicted"/>
<comment type="caution">
    <text evidence="1">The sequence shown here is derived from an EMBL/GenBank/DDBJ whole genome shotgun (WGS) entry which is preliminary data.</text>
</comment>
<evidence type="ECO:0008006" key="3">
    <source>
        <dbReference type="Google" id="ProtNLM"/>
    </source>
</evidence>
<evidence type="ECO:0000313" key="1">
    <source>
        <dbReference type="EMBL" id="MET2828624.1"/>
    </source>
</evidence>
<sequence>MLDKAVEETRADGTLAKISEKWFSMDLNP</sequence>
<evidence type="ECO:0000313" key="2">
    <source>
        <dbReference type="Proteomes" id="UP001548832"/>
    </source>
</evidence>
<dbReference type="RefSeq" id="WP_354462192.1">
    <property type="nucleotide sequence ID" value="NZ_JBEWSZ010000001.1"/>
</dbReference>